<feature type="signal peptide" evidence="1">
    <location>
        <begin position="1"/>
        <end position="20"/>
    </location>
</feature>
<feature type="chain" id="PRO_5022701916" description="HEAT repeat protein" evidence="1">
    <location>
        <begin position="21"/>
        <end position="715"/>
    </location>
</feature>
<evidence type="ECO:0000313" key="2">
    <source>
        <dbReference type="EMBL" id="TWU51580.1"/>
    </source>
</evidence>
<evidence type="ECO:0000313" key="3">
    <source>
        <dbReference type="Proteomes" id="UP000317977"/>
    </source>
</evidence>
<name>A0A5C6ETD3_9BACT</name>
<gene>
    <name evidence="2" type="ORF">Poly59_31730</name>
</gene>
<dbReference type="RefSeq" id="WP_146534900.1">
    <property type="nucleotide sequence ID" value="NZ_SJPX01000003.1"/>
</dbReference>
<evidence type="ECO:0000256" key="1">
    <source>
        <dbReference type="SAM" id="SignalP"/>
    </source>
</evidence>
<dbReference type="InterPro" id="IPR011989">
    <property type="entry name" value="ARM-like"/>
</dbReference>
<dbReference type="Pfam" id="PF13646">
    <property type="entry name" value="HEAT_2"/>
    <property type="match status" value="3"/>
</dbReference>
<proteinExistence type="predicted"/>
<accession>A0A5C6ETD3</accession>
<comment type="caution">
    <text evidence="2">The sequence shown here is derived from an EMBL/GenBank/DDBJ whole genome shotgun (WGS) entry which is preliminary data.</text>
</comment>
<dbReference type="EMBL" id="SJPX01000003">
    <property type="protein sequence ID" value="TWU51580.1"/>
    <property type="molecule type" value="Genomic_DNA"/>
</dbReference>
<protein>
    <recommendedName>
        <fullName evidence="4">HEAT repeat protein</fullName>
    </recommendedName>
</protein>
<dbReference type="Gene3D" id="1.25.10.10">
    <property type="entry name" value="Leucine-rich Repeat Variant"/>
    <property type="match status" value="3"/>
</dbReference>
<dbReference type="SMART" id="SM00567">
    <property type="entry name" value="EZ_HEAT"/>
    <property type="match status" value="5"/>
</dbReference>
<evidence type="ECO:0008006" key="4">
    <source>
        <dbReference type="Google" id="ProtNLM"/>
    </source>
</evidence>
<sequence length="715" mass="74936" precursor="true">MNTLRFFSLLLTLMVAVAFGADKRAFSDETQASASPKEQALLAVLRSESAGAEKAITCKNLAIYGSSASVAELAKLLPDPQLASWARIALEVIPGPAADQALLAATDELDGLLLVGTINSIGVRRDANAVEKLAALLQDSDTEVASAAAVALGLIGDAAAGKSLRQALAAAPADVRSAIAEGCVLCAERFLADGNAEEAIATYDEVRKADVPGQRVLEATRGAILARGQDGIPLLIEQFRSPEKAMFQLALGTAREFPGDRIDQALADEMVKSAPGRAALIVHAMADRPNTVVLAAITKAAQHGDKQVRVAAIDALQRVGDESCLAALLEIAVDSDADLAQAARETLASLPGDKVDSQLVSQLASAPRESSALLIELIGKRRIDAVAEVLEFADDSDSKVRHAALVALGETVSLKRLPVLVDRMIEPKYSEDAAVAQQALKVASVRMPDREACSAELAMAVEQSPAAAKTSLLEILSEVGGTTALQTLASAAKSDDPQLQDTASRLLGKWNGVDAAPVLLDLAENAPAEKYQVRALRGYIGLARKFAMPEPQRVEMCRNAMDATQRLPEQELALDVLKLHPSHAALRLAIDAMQKPAVNEQATQATLVIAQALSRKGSDVSGPLAKAGFANIKLEIVKATYGAGAVQKDVTSALQKQAGDLPLISLASGNYNASFGGDPAPGSVKQLSVKYRIDGVPGEATFAENALIIFPLPKR</sequence>
<reference evidence="2 3" key="1">
    <citation type="submission" date="2019-02" db="EMBL/GenBank/DDBJ databases">
        <title>Deep-cultivation of Planctomycetes and their phenomic and genomic characterization uncovers novel biology.</title>
        <authorList>
            <person name="Wiegand S."/>
            <person name="Jogler M."/>
            <person name="Boedeker C."/>
            <person name="Pinto D."/>
            <person name="Vollmers J."/>
            <person name="Rivas-Marin E."/>
            <person name="Kohn T."/>
            <person name="Peeters S.H."/>
            <person name="Heuer A."/>
            <person name="Rast P."/>
            <person name="Oberbeckmann S."/>
            <person name="Bunk B."/>
            <person name="Jeske O."/>
            <person name="Meyerdierks A."/>
            <person name="Storesund J.E."/>
            <person name="Kallscheuer N."/>
            <person name="Luecker S."/>
            <person name="Lage O.M."/>
            <person name="Pohl T."/>
            <person name="Merkel B.J."/>
            <person name="Hornburger P."/>
            <person name="Mueller R.-W."/>
            <person name="Bruemmer F."/>
            <person name="Labrenz M."/>
            <person name="Spormann A.M."/>
            <person name="Op Den Camp H."/>
            <person name="Overmann J."/>
            <person name="Amann R."/>
            <person name="Jetten M.S.M."/>
            <person name="Mascher T."/>
            <person name="Medema M.H."/>
            <person name="Devos D.P."/>
            <person name="Kaster A.-K."/>
            <person name="Ovreas L."/>
            <person name="Rohde M."/>
            <person name="Galperin M.Y."/>
            <person name="Jogler C."/>
        </authorList>
    </citation>
    <scope>NUCLEOTIDE SEQUENCE [LARGE SCALE GENOMIC DNA]</scope>
    <source>
        <strain evidence="2 3">Poly59</strain>
    </source>
</reference>
<dbReference type="Proteomes" id="UP000317977">
    <property type="component" value="Unassembled WGS sequence"/>
</dbReference>
<dbReference type="InterPro" id="IPR016024">
    <property type="entry name" value="ARM-type_fold"/>
</dbReference>
<dbReference type="AlphaFoldDB" id="A0A5C6ETD3"/>
<dbReference type="SUPFAM" id="SSF48371">
    <property type="entry name" value="ARM repeat"/>
    <property type="match status" value="1"/>
</dbReference>
<dbReference type="InterPro" id="IPR004155">
    <property type="entry name" value="PBS_lyase_HEAT"/>
</dbReference>
<dbReference type="OrthoDB" id="234429at2"/>
<keyword evidence="3" id="KW-1185">Reference proteome</keyword>
<organism evidence="2 3">
    <name type="scientific">Rubripirellula reticaptiva</name>
    <dbReference type="NCBI Taxonomy" id="2528013"/>
    <lineage>
        <taxon>Bacteria</taxon>
        <taxon>Pseudomonadati</taxon>
        <taxon>Planctomycetota</taxon>
        <taxon>Planctomycetia</taxon>
        <taxon>Pirellulales</taxon>
        <taxon>Pirellulaceae</taxon>
        <taxon>Rubripirellula</taxon>
    </lineage>
</organism>
<keyword evidence="1" id="KW-0732">Signal</keyword>